<dbReference type="InterPro" id="IPR051912">
    <property type="entry name" value="Alkylbase_DNA_Glycosylase/TA"/>
</dbReference>
<sequence>MSRVAKSGIAKSVLLYDPVEAIAHLRAADAKLAKLIDRTESIGGFTLKPRHTRSPFHSLFQAILYQQLHGKAAATIHRRVRLIYSSAEIRAAIEGGADHTQFAHLLDDPHPQQILDTPDELLRGAGVSFNKIKAMRDLAARTLDGTVPDPKAIRKLTDMDIIERLSQVRGIGSWTVEMMLIFTLGRPDVFPVTDYGVRKGFALTFMRVPKSRALTAADLPKPEVMLRRAKKWSPYRSVAAWYMWRACDLDTADRKMVLPDGDE</sequence>
<dbReference type="CDD" id="cd00056">
    <property type="entry name" value="ENDO3c"/>
    <property type="match status" value="1"/>
</dbReference>
<evidence type="ECO:0000256" key="4">
    <source>
        <dbReference type="ARBA" id="ARBA00023204"/>
    </source>
</evidence>
<dbReference type="Gene3D" id="1.10.340.30">
    <property type="entry name" value="Hypothetical protein, domain 2"/>
    <property type="match status" value="1"/>
</dbReference>
<dbReference type="EC" id="3.2.2.21" evidence="2"/>
<comment type="caution">
    <text evidence="6">The sequence shown here is derived from an EMBL/GenBank/DDBJ whole genome shotgun (WGS) entry which is preliminary data.</text>
</comment>
<keyword evidence="4" id="KW-0234">DNA repair</keyword>
<proteinExistence type="predicted"/>
<evidence type="ECO:0000259" key="5">
    <source>
        <dbReference type="SMART" id="SM00478"/>
    </source>
</evidence>
<gene>
    <name evidence="6" type="ORF">ACFPT7_10805</name>
</gene>
<dbReference type="Gene3D" id="1.10.1670.40">
    <property type="match status" value="1"/>
</dbReference>
<keyword evidence="3" id="KW-0227">DNA damage</keyword>
<evidence type="ECO:0000313" key="7">
    <source>
        <dbReference type="Proteomes" id="UP001596091"/>
    </source>
</evidence>
<dbReference type="SMART" id="SM00478">
    <property type="entry name" value="ENDO3c"/>
    <property type="match status" value="1"/>
</dbReference>
<name>A0ABW1EER3_9BACT</name>
<dbReference type="InterPro" id="IPR003265">
    <property type="entry name" value="HhH-GPD_domain"/>
</dbReference>
<dbReference type="Pfam" id="PF00730">
    <property type="entry name" value="HhH-GPD"/>
    <property type="match status" value="1"/>
</dbReference>
<evidence type="ECO:0000256" key="1">
    <source>
        <dbReference type="ARBA" id="ARBA00000086"/>
    </source>
</evidence>
<feature type="domain" description="HhH-GPD" evidence="5">
    <location>
        <begin position="64"/>
        <end position="248"/>
    </location>
</feature>
<dbReference type="Proteomes" id="UP001596091">
    <property type="component" value="Unassembled WGS sequence"/>
</dbReference>
<dbReference type="PANTHER" id="PTHR43003:SF5">
    <property type="entry name" value="DNA-3-METHYLADENINE GLYCOSYLASE"/>
    <property type="match status" value="1"/>
</dbReference>
<dbReference type="RefSeq" id="WP_263336657.1">
    <property type="nucleotide sequence ID" value="NZ_JAGSYH010000003.1"/>
</dbReference>
<reference evidence="7" key="1">
    <citation type="journal article" date="2019" name="Int. J. Syst. Evol. Microbiol.">
        <title>The Global Catalogue of Microorganisms (GCM) 10K type strain sequencing project: providing services to taxonomists for standard genome sequencing and annotation.</title>
        <authorList>
            <consortium name="The Broad Institute Genomics Platform"/>
            <consortium name="The Broad Institute Genome Sequencing Center for Infectious Disease"/>
            <person name="Wu L."/>
            <person name="Ma J."/>
        </authorList>
    </citation>
    <scope>NUCLEOTIDE SEQUENCE [LARGE SCALE GENOMIC DNA]</scope>
    <source>
        <strain evidence="7">JCM 4087</strain>
    </source>
</reference>
<evidence type="ECO:0000256" key="3">
    <source>
        <dbReference type="ARBA" id="ARBA00022763"/>
    </source>
</evidence>
<organism evidence="6 7">
    <name type="scientific">Acidicapsa dinghuensis</name>
    <dbReference type="NCBI Taxonomy" id="2218256"/>
    <lineage>
        <taxon>Bacteria</taxon>
        <taxon>Pseudomonadati</taxon>
        <taxon>Acidobacteriota</taxon>
        <taxon>Terriglobia</taxon>
        <taxon>Terriglobales</taxon>
        <taxon>Acidobacteriaceae</taxon>
        <taxon>Acidicapsa</taxon>
    </lineage>
</organism>
<dbReference type="InterPro" id="IPR011257">
    <property type="entry name" value="DNA_glycosylase"/>
</dbReference>
<dbReference type="SUPFAM" id="SSF48150">
    <property type="entry name" value="DNA-glycosylase"/>
    <property type="match status" value="1"/>
</dbReference>
<accession>A0ABW1EER3</accession>
<dbReference type="PANTHER" id="PTHR43003">
    <property type="entry name" value="DNA-3-METHYLADENINE GLYCOSYLASE"/>
    <property type="match status" value="1"/>
</dbReference>
<comment type="catalytic activity">
    <reaction evidence="1">
        <text>Hydrolysis of alkylated DNA, releasing 3-methyladenine, 3-methylguanine, 7-methylguanine and 7-methyladenine.</text>
        <dbReference type="EC" id="3.2.2.21"/>
    </reaction>
</comment>
<keyword evidence="7" id="KW-1185">Reference proteome</keyword>
<evidence type="ECO:0000256" key="2">
    <source>
        <dbReference type="ARBA" id="ARBA00012000"/>
    </source>
</evidence>
<protein>
    <recommendedName>
        <fullName evidence="2">DNA-3-methyladenine glycosylase II</fullName>
        <ecNumber evidence="2">3.2.2.21</ecNumber>
    </recommendedName>
</protein>
<evidence type="ECO:0000313" key="6">
    <source>
        <dbReference type="EMBL" id="MFC5862781.1"/>
    </source>
</evidence>
<dbReference type="EMBL" id="JBHSPH010000002">
    <property type="protein sequence ID" value="MFC5862781.1"/>
    <property type="molecule type" value="Genomic_DNA"/>
</dbReference>